<reference evidence="2 3" key="1">
    <citation type="submission" date="2020-05" db="EMBL/GenBank/DDBJ databases">
        <title>Genome sequencing of Spirosoma sp. TS118.</title>
        <authorList>
            <person name="Lee J.-H."/>
            <person name="Jeong S."/>
            <person name="Zhao L."/>
            <person name="Jung J.-H."/>
            <person name="Kim M.-K."/>
            <person name="Lim S."/>
        </authorList>
    </citation>
    <scope>NUCLEOTIDE SEQUENCE [LARGE SCALE GENOMIC DNA]</scope>
    <source>
        <strain evidence="2 3">TS118</strain>
    </source>
</reference>
<dbReference type="EMBL" id="CP053435">
    <property type="protein sequence ID" value="QJW92406.1"/>
    <property type="molecule type" value="Genomic_DNA"/>
</dbReference>
<sequence length="394" mass="46762">MNKKNRVYFLIATILLLPLWMWLAWFFMPRRPLVAAIVDKTVLHPDGQEHISLTWILNHQRFTKTKRQRYAIGQDYFGFFPMENRQYRLKGLERFTTQQLAQLCRDSDLAYYTDTYGIYRQEWFQSDQQTERSGIIYGGMSRKDVEFLSMMKQNHKLVMAEFNDINSPTDPAIRNQFETLFGVRWTGWIGRFFDSLDPTVNEELPKWLVRNYRRQHKGQWPFTKSGVVYVSENDAVVVLEEDTHLARKVPQMLASATGQAKFNLPDRIRYTYWFDVLSYNPRVNQEVASYEVYPNEAGKREMARYGLPTRFPAILMHDAPDYGFYYFAGDFCDNPVSMTSAYFRGIEWLSPFAYMTEGLTERRGFFWRVYRPMVTRILEDYYARTPKQNSSSGR</sequence>
<proteinExistence type="predicted"/>
<name>A0A6M5YGI6_9BACT</name>
<keyword evidence="1" id="KW-0472">Membrane</keyword>
<evidence type="ECO:0000313" key="3">
    <source>
        <dbReference type="Proteomes" id="UP000502756"/>
    </source>
</evidence>
<protein>
    <submittedName>
        <fullName evidence="2">Uncharacterized protein</fullName>
    </submittedName>
</protein>
<accession>A0A6M5YGI6</accession>
<gene>
    <name evidence="2" type="ORF">HNV11_18420</name>
</gene>
<keyword evidence="1" id="KW-1133">Transmembrane helix</keyword>
<feature type="transmembrane region" description="Helical" evidence="1">
    <location>
        <begin position="7"/>
        <end position="28"/>
    </location>
</feature>
<organism evidence="2 3">
    <name type="scientific">Spirosoma taeanense</name>
    <dbReference type="NCBI Taxonomy" id="2735870"/>
    <lineage>
        <taxon>Bacteria</taxon>
        <taxon>Pseudomonadati</taxon>
        <taxon>Bacteroidota</taxon>
        <taxon>Cytophagia</taxon>
        <taxon>Cytophagales</taxon>
        <taxon>Cytophagaceae</taxon>
        <taxon>Spirosoma</taxon>
    </lineage>
</organism>
<keyword evidence="1" id="KW-0812">Transmembrane</keyword>
<dbReference type="Proteomes" id="UP000502756">
    <property type="component" value="Chromosome"/>
</dbReference>
<dbReference type="AlphaFoldDB" id="A0A6M5YGI6"/>
<evidence type="ECO:0000256" key="1">
    <source>
        <dbReference type="SAM" id="Phobius"/>
    </source>
</evidence>
<evidence type="ECO:0000313" key="2">
    <source>
        <dbReference type="EMBL" id="QJW92406.1"/>
    </source>
</evidence>
<dbReference type="KEGG" id="stae:HNV11_18420"/>
<keyword evidence="3" id="KW-1185">Reference proteome</keyword>